<feature type="signal peptide" evidence="1">
    <location>
        <begin position="1"/>
        <end position="19"/>
    </location>
</feature>
<dbReference type="NCBIfam" id="TIGR02595">
    <property type="entry name" value="PEP_CTERM"/>
    <property type="match status" value="1"/>
</dbReference>
<comment type="caution">
    <text evidence="2">The sequence shown here is derived from an EMBL/GenBank/DDBJ whole genome shotgun (WGS) entry which is preliminary data.</text>
</comment>
<feature type="chain" id="PRO_5045291692" description="PEP-CTERM protein-sorting domain-containing protein" evidence="1">
    <location>
        <begin position="20"/>
        <end position="291"/>
    </location>
</feature>
<sequence>MKTKLLAIALGLAACVAQAAPSFSFSNVPAGWDGAFSIKLTGFENFSNGLNNGSQNYGVLKVTSIQTIGFGEVTIWADGQNGAEITGAFSGITVANFDAAGPGGFLYATGGSVDLFINPVGSLVAAGGFSQGLGGYAAAGGGCALNQNCYHGVSDVGAGGLLLSADYVPGADVTDDPLVNTVVGLLSAANPLRGSAQGYLAVTGGSAADIFDTNGFIGGTADLNANNTFCTVGTPACATFAQAGGTPASGGWQLKIDDPVVGSVKLPEPASLALVGGALLGLGLIRRRKSA</sequence>
<proteinExistence type="predicted"/>
<dbReference type="Proteomes" id="UP001180825">
    <property type="component" value="Unassembled WGS sequence"/>
</dbReference>
<gene>
    <name evidence="2" type="ORF">J2X21_003345</name>
</gene>
<accession>A0ABU2AAG0</accession>
<dbReference type="RefSeq" id="WP_310330473.1">
    <property type="nucleotide sequence ID" value="NZ_JAVDXV010000006.1"/>
</dbReference>
<reference evidence="2 3" key="1">
    <citation type="submission" date="2023-07" db="EMBL/GenBank/DDBJ databases">
        <title>Sorghum-associated microbial communities from plants grown in Nebraska, USA.</title>
        <authorList>
            <person name="Schachtman D."/>
        </authorList>
    </citation>
    <scope>NUCLEOTIDE SEQUENCE [LARGE SCALE GENOMIC DNA]</scope>
    <source>
        <strain evidence="2 3">BE316</strain>
    </source>
</reference>
<dbReference type="EMBL" id="JAVDXV010000006">
    <property type="protein sequence ID" value="MDR7334193.1"/>
    <property type="molecule type" value="Genomic_DNA"/>
</dbReference>
<evidence type="ECO:0000313" key="2">
    <source>
        <dbReference type="EMBL" id="MDR7334193.1"/>
    </source>
</evidence>
<evidence type="ECO:0000256" key="1">
    <source>
        <dbReference type="SAM" id="SignalP"/>
    </source>
</evidence>
<organism evidence="2 3">
    <name type="scientific">Roseateles asaccharophilus</name>
    <dbReference type="NCBI Taxonomy" id="582607"/>
    <lineage>
        <taxon>Bacteria</taxon>
        <taxon>Pseudomonadati</taxon>
        <taxon>Pseudomonadota</taxon>
        <taxon>Betaproteobacteria</taxon>
        <taxon>Burkholderiales</taxon>
        <taxon>Sphaerotilaceae</taxon>
        <taxon>Roseateles</taxon>
    </lineage>
</organism>
<keyword evidence="1" id="KW-0732">Signal</keyword>
<evidence type="ECO:0000313" key="3">
    <source>
        <dbReference type="Proteomes" id="UP001180825"/>
    </source>
</evidence>
<evidence type="ECO:0008006" key="4">
    <source>
        <dbReference type="Google" id="ProtNLM"/>
    </source>
</evidence>
<protein>
    <recommendedName>
        <fullName evidence="4">PEP-CTERM protein-sorting domain-containing protein</fullName>
    </recommendedName>
</protein>
<keyword evidence="3" id="KW-1185">Reference proteome</keyword>
<dbReference type="PROSITE" id="PS51257">
    <property type="entry name" value="PROKAR_LIPOPROTEIN"/>
    <property type="match status" value="1"/>
</dbReference>
<name>A0ABU2AAG0_9BURK</name>
<dbReference type="InterPro" id="IPR013424">
    <property type="entry name" value="Ice-binding_C"/>
</dbReference>